<dbReference type="GO" id="GO:0005634">
    <property type="term" value="C:nucleus"/>
    <property type="evidence" value="ECO:0007669"/>
    <property type="project" value="TreeGrafter"/>
</dbReference>
<dbReference type="PROSITE" id="PS50142">
    <property type="entry name" value="RNASE_3_2"/>
    <property type="match status" value="1"/>
</dbReference>
<evidence type="ECO:0000256" key="1">
    <source>
        <dbReference type="ARBA" id="ARBA00022884"/>
    </source>
</evidence>
<dbReference type="PANTHER" id="PTHR11207:SF0">
    <property type="entry name" value="RIBONUCLEASE 3"/>
    <property type="match status" value="1"/>
</dbReference>
<keyword evidence="5" id="KW-1185">Reference proteome</keyword>
<dbReference type="GO" id="GO:0010468">
    <property type="term" value="P:regulation of gene expression"/>
    <property type="evidence" value="ECO:0007669"/>
    <property type="project" value="TreeGrafter"/>
</dbReference>
<dbReference type="eggNOG" id="KOG1817">
    <property type="taxonomic scope" value="Eukaryota"/>
</dbReference>
<evidence type="ECO:0000259" key="3">
    <source>
        <dbReference type="PROSITE" id="PS50142"/>
    </source>
</evidence>
<dbReference type="SMART" id="SM00535">
    <property type="entry name" value="RIBOc"/>
    <property type="match status" value="1"/>
</dbReference>
<dbReference type="SUPFAM" id="SSF54768">
    <property type="entry name" value="dsRNA-binding domain-like"/>
    <property type="match status" value="1"/>
</dbReference>
<feature type="compositionally biased region" description="Pro residues" evidence="2">
    <location>
        <begin position="479"/>
        <end position="492"/>
    </location>
</feature>
<evidence type="ECO:0000256" key="2">
    <source>
        <dbReference type="SAM" id="MobiDB-lite"/>
    </source>
</evidence>
<dbReference type="GO" id="GO:0003725">
    <property type="term" value="F:double-stranded RNA binding"/>
    <property type="evidence" value="ECO:0007669"/>
    <property type="project" value="TreeGrafter"/>
</dbReference>
<keyword evidence="1" id="KW-0694">RNA-binding</keyword>
<evidence type="ECO:0000313" key="4">
    <source>
        <dbReference type="EMBL" id="CCX08916.1"/>
    </source>
</evidence>
<dbReference type="Pfam" id="PF00636">
    <property type="entry name" value="Ribonuclease_3"/>
    <property type="match status" value="1"/>
</dbReference>
<organism evidence="4 5">
    <name type="scientific">Pyronema omphalodes (strain CBS 100304)</name>
    <name type="common">Pyronema confluens</name>
    <dbReference type="NCBI Taxonomy" id="1076935"/>
    <lineage>
        <taxon>Eukaryota</taxon>
        <taxon>Fungi</taxon>
        <taxon>Dikarya</taxon>
        <taxon>Ascomycota</taxon>
        <taxon>Pezizomycotina</taxon>
        <taxon>Pezizomycetes</taxon>
        <taxon>Pezizales</taxon>
        <taxon>Pyronemataceae</taxon>
        <taxon>Pyronema</taxon>
    </lineage>
</organism>
<dbReference type="Proteomes" id="UP000018144">
    <property type="component" value="Unassembled WGS sequence"/>
</dbReference>
<dbReference type="STRING" id="1076935.U4L229"/>
<dbReference type="SUPFAM" id="SSF69065">
    <property type="entry name" value="RNase III domain-like"/>
    <property type="match status" value="1"/>
</dbReference>
<dbReference type="InterPro" id="IPR000999">
    <property type="entry name" value="RNase_III_dom"/>
</dbReference>
<feature type="region of interest" description="Disordered" evidence="2">
    <location>
        <begin position="352"/>
        <end position="376"/>
    </location>
</feature>
<dbReference type="AlphaFoldDB" id="U4L229"/>
<dbReference type="CDD" id="cd00593">
    <property type="entry name" value="RIBOc"/>
    <property type="match status" value="1"/>
</dbReference>
<reference evidence="4 5" key="1">
    <citation type="journal article" date="2013" name="PLoS Genet.">
        <title>The genome and development-dependent transcriptomes of Pyronema confluens: a window into fungal evolution.</title>
        <authorList>
            <person name="Traeger S."/>
            <person name="Altegoer F."/>
            <person name="Freitag M."/>
            <person name="Gabaldon T."/>
            <person name="Kempken F."/>
            <person name="Kumar A."/>
            <person name="Marcet-Houben M."/>
            <person name="Poggeler S."/>
            <person name="Stajich J.E."/>
            <person name="Nowrousian M."/>
        </authorList>
    </citation>
    <scope>NUCLEOTIDE SEQUENCE [LARGE SCALE GENOMIC DNA]</scope>
    <source>
        <strain evidence="5">CBS 100304</strain>
        <tissue evidence="4">Vegetative mycelium</tissue>
    </source>
</reference>
<protein>
    <submittedName>
        <fullName evidence="4">Similar to Ribonuclease 3 acc. no. Q49X17</fullName>
    </submittedName>
</protein>
<feature type="region of interest" description="Disordered" evidence="2">
    <location>
        <begin position="438"/>
        <end position="519"/>
    </location>
</feature>
<proteinExistence type="predicted"/>
<feature type="domain" description="RNase III" evidence="3">
    <location>
        <begin position="71"/>
        <end position="194"/>
    </location>
</feature>
<dbReference type="EMBL" id="HF935437">
    <property type="protein sequence ID" value="CCX08916.1"/>
    <property type="molecule type" value="Genomic_DNA"/>
</dbReference>
<accession>U4L229</accession>
<sequence length="535" mass="60830">MLAQKFFFPTIRNATLLGRTACRTARCYSTDTVGHVRIVRSPDWYSWQGPTELRDYVLQIPEIDLGRIQIYDFADKFLEEEVFTHSSWGMNRTLWFSKEDAHRVDNNHLEFLGDSVLKGLTARLLSDTFPELSAGQMTILQSALINNEFYSHMCRKLGLIQRLKVRGEHDKSATTRICAGLFEAYVGGMHKELGIRGYSLLWQWFESIMKPYAIAFKKKFEEVSGVKTDAGPPRKLPTMTMMTTNPSWMKWVNLYALNNYLTFPDFRYERTAARMVKHPLATRDMSQFWTCTVTIEGFTFESGMRRSKSIAKDVVCYQIYKFIMKEQGLDPEGKDYWAEKIASGECRITGENKDAETTTADTTTADTTTTDTTTTDTTTADTTTANTTTANIITAKTTAAKSIPASRYEEDVPNNKMIWDDSKEIALGQLWPTAQAFKPTKSKRKPKFQKESEPAEIPRIWTPPGQPTKIALRRAVDPTRPPQPRNVSPPPTVHLRPEMGFNPPYDEPLPPPPKSIGDISKVKPKIARYNTFESS</sequence>
<dbReference type="InterPro" id="IPR036389">
    <property type="entry name" value="RNase_III_sf"/>
</dbReference>
<feature type="compositionally biased region" description="Pro residues" evidence="2">
    <location>
        <begin position="505"/>
        <end position="514"/>
    </location>
</feature>
<evidence type="ECO:0000313" key="5">
    <source>
        <dbReference type="Proteomes" id="UP000018144"/>
    </source>
</evidence>
<gene>
    <name evidence="4" type="ORF">PCON_08509</name>
</gene>
<dbReference type="GO" id="GO:0004525">
    <property type="term" value="F:ribonuclease III activity"/>
    <property type="evidence" value="ECO:0007669"/>
    <property type="project" value="InterPro"/>
</dbReference>
<name>U4L229_PYROM</name>
<feature type="compositionally biased region" description="Low complexity" evidence="2">
    <location>
        <begin position="357"/>
        <end position="376"/>
    </location>
</feature>
<dbReference type="OrthoDB" id="2392202at2759"/>
<dbReference type="GO" id="GO:0006396">
    <property type="term" value="P:RNA processing"/>
    <property type="evidence" value="ECO:0007669"/>
    <property type="project" value="InterPro"/>
</dbReference>
<dbReference type="PANTHER" id="PTHR11207">
    <property type="entry name" value="RIBONUCLEASE III"/>
    <property type="match status" value="1"/>
</dbReference>
<dbReference type="Gene3D" id="1.10.1520.10">
    <property type="entry name" value="Ribonuclease III domain"/>
    <property type="match status" value="1"/>
</dbReference>